<sequence>MKWAPETDDVRRKLVPIPTPVFFIVQGLVSGLPINALVALGEELGWRGLLLRELSPLGFWRVSLLTGTVWGICHAPLILQGHNFPDAPYAGVVVMTVWTVAGTPVFTYLTVRAQSVLAPTLLHGSFNAVASLSLVSLTGAGALLVGPVGVGTGLIATGACIVYDRPLAATPLTTGGSLQMSE</sequence>
<proteinExistence type="predicted"/>
<keyword evidence="1" id="KW-0472">Membrane</keyword>
<feature type="transmembrane region" description="Helical" evidence="1">
    <location>
        <begin position="87"/>
        <end position="109"/>
    </location>
</feature>
<dbReference type="Pfam" id="PF02517">
    <property type="entry name" value="Rce1-like"/>
    <property type="match status" value="1"/>
</dbReference>
<feature type="domain" description="CAAX prenyl protease 2/Lysostaphin resistance protein A-like" evidence="2">
    <location>
        <begin position="29"/>
        <end position="129"/>
    </location>
</feature>
<dbReference type="GO" id="GO:0008237">
    <property type="term" value="F:metallopeptidase activity"/>
    <property type="evidence" value="ECO:0007669"/>
    <property type="project" value="UniProtKB-KW"/>
</dbReference>
<keyword evidence="3" id="KW-0645">Protease</keyword>
<dbReference type="EMBL" id="WOWB01000001">
    <property type="protein sequence ID" value="NLV06204.1"/>
    <property type="molecule type" value="Genomic_DNA"/>
</dbReference>
<dbReference type="InterPro" id="IPR003675">
    <property type="entry name" value="Rce1/LyrA-like_dom"/>
</dbReference>
<keyword evidence="1" id="KW-1133">Transmembrane helix</keyword>
<dbReference type="GO" id="GO:0004175">
    <property type="term" value="F:endopeptidase activity"/>
    <property type="evidence" value="ECO:0007669"/>
    <property type="project" value="UniProtKB-ARBA"/>
</dbReference>
<comment type="caution">
    <text evidence="3">The sequence shown here is derived from an EMBL/GenBank/DDBJ whole genome shotgun (WGS) entry which is preliminary data.</text>
</comment>
<feature type="transmembrane region" description="Helical" evidence="1">
    <location>
        <begin position="62"/>
        <end position="81"/>
    </location>
</feature>
<gene>
    <name evidence="3" type="ORF">GOC83_08690</name>
</gene>
<reference evidence="3" key="1">
    <citation type="submission" date="2019-12" db="EMBL/GenBank/DDBJ databases">
        <title>The whole-genome sequencing of Haloarcula japonica strain pws8.</title>
        <authorList>
            <person name="Verma D.K."/>
            <person name="Gopal K."/>
            <person name="Prasad E.S."/>
        </authorList>
    </citation>
    <scope>NUCLEOTIDE SEQUENCE</scope>
    <source>
        <strain evidence="3">Pws8</strain>
    </source>
</reference>
<dbReference type="GO" id="GO:0006508">
    <property type="term" value="P:proteolysis"/>
    <property type="evidence" value="ECO:0007669"/>
    <property type="project" value="UniProtKB-KW"/>
</dbReference>
<dbReference type="InterPro" id="IPR042150">
    <property type="entry name" value="MmRce1-like"/>
</dbReference>
<feature type="transmembrane region" description="Helical" evidence="1">
    <location>
        <begin position="116"/>
        <end position="135"/>
    </location>
</feature>
<keyword evidence="3" id="KW-0378">Hydrolase</keyword>
<dbReference type="RefSeq" id="WP_170083289.1">
    <property type="nucleotide sequence ID" value="NZ_WOWB01000001.1"/>
</dbReference>
<accession>A0A847U598</accession>
<name>A0A847U598_9EURY</name>
<dbReference type="PANTHER" id="PTHR35797">
    <property type="entry name" value="PROTEASE-RELATED"/>
    <property type="match status" value="1"/>
</dbReference>
<organism evidence="3 4">
    <name type="scientific">Haloarcula rubripromontorii</name>
    <dbReference type="NCBI Taxonomy" id="1705562"/>
    <lineage>
        <taxon>Archaea</taxon>
        <taxon>Methanobacteriati</taxon>
        <taxon>Methanobacteriota</taxon>
        <taxon>Stenosarchaea group</taxon>
        <taxon>Halobacteria</taxon>
        <taxon>Halobacteriales</taxon>
        <taxon>Haloarculaceae</taxon>
        <taxon>Haloarcula</taxon>
    </lineage>
</organism>
<feature type="transmembrane region" description="Helical" evidence="1">
    <location>
        <begin position="20"/>
        <end position="41"/>
    </location>
</feature>
<evidence type="ECO:0000313" key="4">
    <source>
        <dbReference type="Proteomes" id="UP000610611"/>
    </source>
</evidence>
<dbReference type="Proteomes" id="UP000610611">
    <property type="component" value="Unassembled WGS sequence"/>
</dbReference>
<dbReference type="AlphaFoldDB" id="A0A847U598"/>
<evidence type="ECO:0000313" key="3">
    <source>
        <dbReference type="EMBL" id="NLV06204.1"/>
    </source>
</evidence>
<dbReference type="GO" id="GO:0080120">
    <property type="term" value="P:CAAX-box protein maturation"/>
    <property type="evidence" value="ECO:0007669"/>
    <property type="project" value="UniProtKB-ARBA"/>
</dbReference>
<evidence type="ECO:0000256" key="1">
    <source>
        <dbReference type="SAM" id="Phobius"/>
    </source>
</evidence>
<keyword evidence="1" id="KW-0812">Transmembrane</keyword>
<evidence type="ECO:0000259" key="2">
    <source>
        <dbReference type="Pfam" id="PF02517"/>
    </source>
</evidence>
<keyword evidence="3" id="KW-0482">Metalloprotease</keyword>
<protein>
    <submittedName>
        <fullName evidence="3">CPBP family intramembrane metalloprotease</fullName>
    </submittedName>
</protein>
<dbReference type="PANTHER" id="PTHR35797:SF1">
    <property type="entry name" value="PROTEASE"/>
    <property type="match status" value="1"/>
</dbReference>